<dbReference type="Gene3D" id="3.40.50.150">
    <property type="entry name" value="Vaccinia Virus protein VP39"/>
    <property type="match status" value="1"/>
</dbReference>
<evidence type="ECO:0000313" key="3">
    <source>
        <dbReference type="Proteomes" id="UP000799753"/>
    </source>
</evidence>
<proteinExistence type="predicted"/>
<dbReference type="InterPro" id="IPR029063">
    <property type="entry name" value="SAM-dependent_MTases_sf"/>
</dbReference>
<dbReference type="SUPFAM" id="SSF53335">
    <property type="entry name" value="S-adenosyl-L-methionine-dependent methyltransferases"/>
    <property type="match status" value="1"/>
</dbReference>
<keyword evidence="3" id="KW-1185">Reference proteome</keyword>
<reference evidence="2" key="1">
    <citation type="journal article" date="2020" name="Stud. Mycol.">
        <title>101 Dothideomycetes genomes: a test case for predicting lifestyles and emergence of pathogens.</title>
        <authorList>
            <person name="Haridas S."/>
            <person name="Albert R."/>
            <person name="Binder M."/>
            <person name="Bloem J."/>
            <person name="Labutti K."/>
            <person name="Salamov A."/>
            <person name="Andreopoulos B."/>
            <person name="Baker S."/>
            <person name="Barry K."/>
            <person name="Bills G."/>
            <person name="Bluhm B."/>
            <person name="Cannon C."/>
            <person name="Castanera R."/>
            <person name="Culley D."/>
            <person name="Daum C."/>
            <person name="Ezra D."/>
            <person name="Gonzalez J."/>
            <person name="Henrissat B."/>
            <person name="Kuo A."/>
            <person name="Liang C."/>
            <person name="Lipzen A."/>
            <person name="Lutzoni F."/>
            <person name="Magnuson J."/>
            <person name="Mondo S."/>
            <person name="Nolan M."/>
            <person name="Ohm R."/>
            <person name="Pangilinan J."/>
            <person name="Park H.-J."/>
            <person name="Ramirez L."/>
            <person name="Alfaro M."/>
            <person name="Sun H."/>
            <person name="Tritt A."/>
            <person name="Yoshinaga Y."/>
            <person name="Zwiers L.-H."/>
            <person name="Turgeon B."/>
            <person name="Goodwin S."/>
            <person name="Spatafora J."/>
            <person name="Crous P."/>
            <person name="Grigoriev I."/>
        </authorList>
    </citation>
    <scope>NUCLEOTIDE SEQUENCE</scope>
    <source>
        <strain evidence="2">CBS 473.64</strain>
    </source>
</reference>
<gene>
    <name evidence="2" type="ORF">P280DRAFT_472792</name>
</gene>
<protein>
    <recommendedName>
        <fullName evidence="1">Methyltransferase domain-containing protein</fullName>
    </recommendedName>
</protein>
<sequence length="296" mass="32416">MVSIIPSDRAAALVDPNQLPSIAEEYNLRPAQTAHRINVLRSSGIQNGDRILEIGCGQGDCTSALAMIFPESQIDAIDPGALDYGTPETLGQAQERIKTYDFGSRITFHQAIPKHFLAGVQNATYDVAVFCHCLWYFASQQEYRSTFEAARGKVKKLFIAEWGLESSTEEGRVHVSAALTRAACEARIHSSTENIRSPGTPATIKDLAKEAGVGCMEEGWFVPETELEDARREIGSVVKQDGDGSSAFLKRSRDKGVDEVGYEMLENMLGTVKSALEGVGGMGSVRCMDVWWGWFE</sequence>
<dbReference type="Pfam" id="PF13649">
    <property type="entry name" value="Methyltransf_25"/>
    <property type="match status" value="1"/>
</dbReference>
<dbReference type="CDD" id="cd02440">
    <property type="entry name" value="AdoMet_MTases"/>
    <property type="match status" value="1"/>
</dbReference>
<organism evidence="2 3">
    <name type="scientific">Massarina eburnea CBS 473.64</name>
    <dbReference type="NCBI Taxonomy" id="1395130"/>
    <lineage>
        <taxon>Eukaryota</taxon>
        <taxon>Fungi</taxon>
        <taxon>Dikarya</taxon>
        <taxon>Ascomycota</taxon>
        <taxon>Pezizomycotina</taxon>
        <taxon>Dothideomycetes</taxon>
        <taxon>Pleosporomycetidae</taxon>
        <taxon>Pleosporales</taxon>
        <taxon>Massarineae</taxon>
        <taxon>Massarinaceae</taxon>
        <taxon>Massarina</taxon>
    </lineage>
</organism>
<dbReference type="InterPro" id="IPR041698">
    <property type="entry name" value="Methyltransf_25"/>
</dbReference>
<feature type="domain" description="Methyltransferase" evidence="1">
    <location>
        <begin position="51"/>
        <end position="151"/>
    </location>
</feature>
<dbReference type="EMBL" id="MU006796">
    <property type="protein sequence ID" value="KAF2636929.1"/>
    <property type="molecule type" value="Genomic_DNA"/>
</dbReference>
<evidence type="ECO:0000313" key="2">
    <source>
        <dbReference type="EMBL" id="KAF2636929.1"/>
    </source>
</evidence>
<dbReference type="AlphaFoldDB" id="A0A6A6RN44"/>
<dbReference type="Proteomes" id="UP000799753">
    <property type="component" value="Unassembled WGS sequence"/>
</dbReference>
<dbReference type="OrthoDB" id="8300214at2759"/>
<name>A0A6A6RN44_9PLEO</name>
<accession>A0A6A6RN44</accession>
<evidence type="ECO:0000259" key="1">
    <source>
        <dbReference type="Pfam" id="PF13649"/>
    </source>
</evidence>